<dbReference type="WBParaSite" id="Pan_g6346.t1">
    <property type="protein sequence ID" value="Pan_g6346.t1"/>
    <property type="gene ID" value="Pan_g6346"/>
</dbReference>
<evidence type="ECO:0000259" key="2">
    <source>
        <dbReference type="PROSITE" id="PS50234"/>
    </source>
</evidence>
<sequence>MLRFLIVFGLLISTGNAANHLCEQIDVIFVVESTSNISADYFKKTVQPFVKKFAESFNFVDDNKNAHARFGFGLYGDQYHYQVGLLTDETRHQFEKRLTSKLNYVDRGVGDLVNGLGVAEMIVKTSGYNQNRVVVVLSSNAKITDATSPTTRYLQDMCPAIFGVGIPNSDNVNSVASHPTAMIQIALNRSDYVYSDLTAAQDPTNGIISKIKNVFPCGTAQCVGYIFALELTEKTKPFLSLFVENVKKFVTELPFANHGFMLLVTDSKTTHDYNFEAAEGVIDHLNTLNDAEFVETGPPDLEGLIMTIRVQIENADFHNYAIFMMSETDQVINQDVVDFQAGRIASSTPHVYVLDVSETPTDKLAFLNLVNNDTSKIINGVGKTTDEVYALLEKGMVKEFSAITC</sequence>
<feature type="domain" description="VWFA" evidence="2">
    <location>
        <begin position="26"/>
        <end position="211"/>
    </location>
</feature>
<dbReference type="Gene3D" id="3.40.50.410">
    <property type="entry name" value="von Willebrand factor, type A domain"/>
    <property type="match status" value="1"/>
</dbReference>
<proteinExistence type="predicted"/>
<dbReference type="InterPro" id="IPR002035">
    <property type="entry name" value="VWF_A"/>
</dbReference>
<name>A0A7E4W4T6_PANRE</name>
<evidence type="ECO:0000256" key="1">
    <source>
        <dbReference type="SAM" id="SignalP"/>
    </source>
</evidence>
<dbReference type="Pfam" id="PF00092">
    <property type="entry name" value="VWA"/>
    <property type="match status" value="1"/>
</dbReference>
<keyword evidence="1" id="KW-0732">Signal</keyword>
<keyword evidence="3" id="KW-1185">Reference proteome</keyword>
<feature type="signal peptide" evidence="1">
    <location>
        <begin position="1"/>
        <end position="17"/>
    </location>
</feature>
<feature type="chain" id="PRO_5028959408" evidence="1">
    <location>
        <begin position="18"/>
        <end position="405"/>
    </location>
</feature>
<dbReference type="PROSITE" id="PS50234">
    <property type="entry name" value="VWFA"/>
    <property type="match status" value="1"/>
</dbReference>
<evidence type="ECO:0000313" key="3">
    <source>
        <dbReference type="Proteomes" id="UP000492821"/>
    </source>
</evidence>
<organism evidence="3 4">
    <name type="scientific">Panagrellus redivivus</name>
    <name type="common">Microworm</name>
    <dbReference type="NCBI Taxonomy" id="6233"/>
    <lineage>
        <taxon>Eukaryota</taxon>
        <taxon>Metazoa</taxon>
        <taxon>Ecdysozoa</taxon>
        <taxon>Nematoda</taxon>
        <taxon>Chromadorea</taxon>
        <taxon>Rhabditida</taxon>
        <taxon>Tylenchina</taxon>
        <taxon>Panagrolaimomorpha</taxon>
        <taxon>Panagrolaimoidea</taxon>
        <taxon>Panagrolaimidae</taxon>
        <taxon>Panagrellus</taxon>
    </lineage>
</organism>
<reference evidence="4" key="2">
    <citation type="submission" date="2020-10" db="UniProtKB">
        <authorList>
            <consortium name="WormBaseParasite"/>
        </authorList>
    </citation>
    <scope>IDENTIFICATION</scope>
</reference>
<dbReference type="SUPFAM" id="SSF53300">
    <property type="entry name" value="vWA-like"/>
    <property type="match status" value="1"/>
</dbReference>
<reference evidence="3" key="1">
    <citation type="journal article" date="2013" name="Genetics">
        <title>The draft genome and transcriptome of Panagrellus redivivus are shaped by the harsh demands of a free-living lifestyle.</title>
        <authorList>
            <person name="Srinivasan J."/>
            <person name="Dillman A.R."/>
            <person name="Macchietto M.G."/>
            <person name="Heikkinen L."/>
            <person name="Lakso M."/>
            <person name="Fracchia K.M."/>
            <person name="Antoshechkin I."/>
            <person name="Mortazavi A."/>
            <person name="Wong G."/>
            <person name="Sternberg P.W."/>
        </authorList>
    </citation>
    <scope>NUCLEOTIDE SEQUENCE [LARGE SCALE GENOMIC DNA]</scope>
    <source>
        <strain evidence="3">MT8872</strain>
    </source>
</reference>
<accession>A0A7E4W4T6</accession>
<protein>
    <submittedName>
        <fullName evidence="4">VWFA domain-containing protein</fullName>
    </submittedName>
</protein>
<dbReference type="InterPro" id="IPR036465">
    <property type="entry name" value="vWFA_dom_sf"/>
</dbReference>
<evidence type="ECO:0000313" key="4">
    <source>
        <dbReference type="WBParaSite" id="Pan_g6346.t1"/>
    </source>
</evidence>
<dbReference type="Proteomes" id="UP000492821">
    <property type="component" value="Unassembled WGS sequence"/>
</dbReference>
<dbReference type="AlphaFoldDB" id="A0A7E4W4T6"/>